<dbReference type="Proteomes" id="UP000660265">
    <property type="component" value="Unassembled WGS sequence"/>
</dbReference>
<evidence type="ECO:0000313" key="3">
    <source>
        <dbReference type="Proteomes" id="UP000660265"/>
    </source>
</evidence>
<proteinExistence type="predicted"/>
<dbReference type="EMBL" id="BMMV01000034">
    <property type="protein sequence ID" value="GGK27173.1"/>
    <property type="molecule type" value="Genomic_DNA"/>
</dbReference>
<sequence length="88" mass="9195">MIPGGSMITKRVRKREPKTAASNTVWPCGRRAGRDSGRGTRPGAAQYTAPDGAARGARYDGHVVRVGQACPPVPGTGKAPDARRTISP</sequence>
<protein>
    <submittedName>
        <fullName evidence="2">Uncharacterized protein</fullName>
    </submittedName>
</protein>
<accession>A0ABQ2EUN6</accession>
<comment type="caution">
    <text evidence="2">The sequence shown here is derived from an EMBL/GenBank/DDBJ whole genome shotgun (WGS) entry which is preliminary data.</text>
</comment>
<reference evidence="3" key="1">
    <citation type="journal article" date="2019" name="Int. J. Syst. Evol. Microbiol.">
        <title>The Global Catalogue of Microorganisms (GCM) 10K type strain sequencing project: providing services to taxonomists for standard genome sequencing and annotation.</title>
        <authorList>
            <consortium name="The Broad Institute Genomics Platform"/>
            <consortium name="The Broad Institute Genome Sequencing Center for Infectious Disease"/>
            <person name="Wu L."/>
            <person name="Ma J."/>
        </authorList>
    </citation>
    <scope>NUCLEOTIDE SEQUENCE [LARGE SCALE GENOMIC DNA]</scope>
    <source>
        <strain evidence="3">CGMCC 4.7275</strain>
    </source>
</reference>
<organism evidence="2 3">
    <name type="scientific">Streptomyces camponoticapitis</name>
    <dbReference type="NCBI Taxonomy" id="1616125"/>
    <lineage>
        <taxon>Bacteria</taxon>
        <taxon>Bacillati</taxon>
        <taxon>Actinomycetota</taxon>
        <taxon>Actinomycetes</taxon>
        <taxon>Kitasatosporales</taxon>
        <taxon>Streptomycetaceae</taxon>
        <taxon>Streptomyces</taxon>
    </lineage>
</organism>
<name>A0ABQ2EUN6_9ACTN</name>
<feature type="region of interest" description="Disordered" evidence="1">
    <location>
        <begin position="1"/>
        <end position="54"/>
    </location>
</feature>
<gene>
    <name evidence="2" type="ORF">GCM10011583_69000</name>
</gene>
<evidence type="ECO:0000256" key="1">
    <source>
        <dbReference type="SAM" id="MobiDB-lite"/>
    </source>
</evidence>
<feature type="region of interest" description="Disordered" evidence="1">
    <location>
        <begin position="68"/>
        <end position="88"/>
    </location>
</feature>
<evidence type="ECO:0000313" key="2">
    <source>
        <dbReference type="EMBL" id="GGK27173.1"/>
    </source>
</evidence>
<keyword evidence="3" id="KW-1185">Reference proteome</keyword>